<feature type="domain" description="H-type lectin" evidence="1">
    <location>
        <begin position="39"/>
        <end position="102"/>
    </location>
</feature>
<evidence type="ECO:0000259" key="1">
    <source>
        <dbReference type="Pfam" id="PF09458"/>
    </source>
</evidence>
<dbReference type="EMBL" id="JBBBZM010000144">
    <property type="protein sequence ID" value="KAL0632912.1"/>
    <property type="molecule type" value="Genomic_DNA"/>
</dbReference>
<dbReference type="Pfam" id="PF09458">
    <property type="entry name" value="H_lectin"/>
    <property type="match status" value="2"/>
</dbReference>
<protein>
    <recommendedName>
        <fullName evidence="1">H-type lectin domain-containing protein</fullName>
    </recommendedName>
</protein>
<keyword evidence="3" id="KW-1185">Reference proteome</keyword>
<name>A0ABR3GAD8_9PEZI</name>
<dbReference type="Gene3D" id="2.60.40.2080">
    <property type="match status" value="3"/>
</dbReference>
<evidence type="ECO:0000313" key="2">
    <source>
        <dbReference type="EMBL" id="KAL0632912.1"/>
    </source>
</evidence>
<dbReference type="SUPFAM" id="SSF141086">
    <property type="entry name" value="Agglutinin HPA-like"/>
    <property type="match status" value="3"/>
</dbReference>
<organism evidence="2 3">
    <name type="scientific">Discina gigas</name>
    <dbReference type="NCBI Taxonomy" id="1032678"/>
    <lineage>
        <taxon>Eukaryota</taxon>
        <taxon>Fungi</taxon>
        <taxon>Dikarya</taxon>
        <taxon>Ascomycota</taxon>
        <taxon>Pezizomycotina</taxon>
        <taxon>Pezizomycetes</taxon>
        <taxon>Pezizales</taxon>
        <taxon>Discinaceae</taxon>
        <taxon>Discina</taxon>
    </lineage>
</organism>
<gene>
    <name evidence="2" type="ORF">Q9L58_008194</name>
</gene>
<proteinExistence type="predicted"/>
<dbReference type="InterPro" id="IPR037221">
    <property type="entry name" value="H-type_lectin_dom_sf"/>
</dbReference>
<evidence type="ECO:0000313" key="3">
    <source>
        <dbReference type="Proteomes" id="UP001447188"/>
    </source>
</evidence>
<reference evidence="2 3" key="1">
    <citation type="submission" date="2024-02" db="EMBL/GenBank/DDBJ databases">
        <title>Discinaceae phylogenomics.</title>
        <authorList>
            <person name="Dirks A.C."/>
            <person name="James T.Y."/>
        </authorList>
    </citation>
    <scope>NUCLEOTIDE SEQUENCE [LARGE SCALE GENOMIC DNA]</scope>
    <source>
        <strain evidence="2 3">ACD0624</strain>
    </source>
</reference>
<accession>A0ABR3GAD8</accession>
<dbReference type="Proteomes" id="UP001447188">
    <property type="component" value="Unassembled WGS sequence"/>
</dbReference>
<feature type="domain" description="H-type lectin" evidence="1">
    <location>
        <begin position="225"/>
        <end position="289"/>
    </location>
</feature>
<sequence length="293" mass="31998">MPVRLPITGGEDTGSNRLWDATDMDAVVIDQQFHKHYPQFNVPYSSPPDVITALRYIDIGPGDNTIGIRGSAKSVGGNNFTLWIESWGDGRMCDNGCTWLAITPGDRRYRAGEYRIDKQSLRADLPVKFDPEFPVGTNVKVVAWLSGFQMAVGKDWDLSVIAEEPTPDGFKLTALAQHAALHEATISWFAYDTTDRHIQSGCFGATEPAPAGRTFPDRVFKTGQASFSPHFTSIPRVIHGISSLRAGSKGVISLELNKEPVATREGFPWSMASWGASSCKKLGATYVAICDTV</sequence>
<dbReference type="InterPro" id="IPR019019">
    <property type="entry name" value="H-type_lectin_domain"/>
</dbReference>
<comment type="caution">
    <text evidence="2">The sequence shown here is derived from an EMBL/GenBank/DDBJ whole genome shotgun (WGS) entry which is preliminary data.</text>
</comment>